<keyword evidence="3" id="KW-1185">Reference proteome</keyword>
<protein>
    <submittedName>
        <fullName evidence="2">Transporter</fullName>
    </submittedName>
</protein>
<accession>A0ABY4Y7F3</accession>
<evidence type="ECO:0000313" key="3">
    <source>
        <dbReference type="Proteomes" id="UP001057474"/>
    </source>
</evidence>
<dbReference type="EMBL" id="CP071527">
    <property type="protein sequence ID" value="USQ13569.1"/>
    <property type="molecule type" value="Genomic_DNA"/>
</dbReference>
<dbReference type="RefSeq" id="WP_252579863.1">
    <property type="nucleotide sequence ID" value="NZ_CP071527.1"/>
</dbReference>
<dbReference type="InterPro" id="IPR025737">
    <property type="entry name" value="FApF"/>
</dbReference>
<evidence type="ECO:0000313" key="2">
    <source>
        <dbReference type="EMBL" id="USQ13569.1"/>
    </source>
</evidence>
<feature type="chain" id="PRO_5047193945" evidence="1">
    <location>
        <begin position="21"/>
        <end position="257"/>
    </location>
</feature>
<name>A0ABY4Y7F3_9GAMM</name>
<organism evidence="2 3">
    <name type="scientific">Legionella lytica</name>
    <dbReference type="NCBI Taxonomy" id="96232"/>
    <lineage>
        <taxon>Bacteria</taxon>
        <taxon>Pseudomonadati</taxon>
        <taxon>Pseudomonadota</taxon>
        <taxon>Gammaproteobacteria</taxon>
        <taxon>Legionellales</taxon>
        <taxon>Legionellaceae</taxon>
        <taxon>Legionella</taxon>
    </lineage>
</organism>
<reference evidence="2" key="1">
    <citation type="submission" date="2021-03" db="EMBL/GenBank/DDBJ databases">
        <title>Legionella lytica PCM 2298.</title>
        <authorList>
            <person name="Koper P."/>
        </authorList>
    </citation>
    <scope>NUCLEOTIDE SEQUENCE</scope>
    <source>
        <strain evidence="2">PCM 2298</strain>
    </source>
</reference>
<feature type="signal peptide" evidence="1">
    <location>
        <begin position="1"/>
        <end position="20"/>
    </location>
</feature>
<keyword evidence="1" id="KW-0732">Signal</keyword>
<gene>
    <name evidence="2" type="ORF">J2N86_12930</name>
</gene>
<dbReference type="Pfam" id="PF13557">
    <property type="entry name" value="Phenol_MetA_deg"/>
    <property type="match status" value="1"/>
</dbReference>
<evidence type="ECO:0000256" key="1">
    <source>
        <dbReference type="SAM" id="SignalP"/>
    </source>
</evidence>
<proteinExistence type="predicted"/>
<sequence>MHKSKFVLISIMFCAQQLYADCTDLLDLADRPSVLDSACATPYHHVVIESNFIVQQLNKNAGRQYNFPNTEIRIGLPSTTEFIVSLPDYIQQTTFPKSGSTGVFAGLKHSMHYNNRWLFAVIGNVNIPSGSYNFGNLGWGGIINGVATYSISSKWSLSGMLGLSELSDSQSVHGRYFTSINPDISLSYSPSNSTAIYAEVYGQSKIDSVQGAGFNFDAGVLLLVHTNAMINLSVGQQLYGYLGGFTHYINAGFSIRL</sequence>
<dbReference type="Proteomes" id="UP001057474">
    <property type="component" value="Chromosome"/>
</dbReference>